<dbReference type="InterPro" id="IPR027417">
    <property type="entry name" value="P-loop_NTPase"/>
</dbReference>
<reference evidence="11" key="1">
    <citation type="submission" date="2019-05" db="EMBL/GenBank/DDBJ databases">
        <title>The de novo reference genome and transcriptome assemblies of the wild tomato species Solanum chilense.</title>
        <authorList>
            <person name="Stam R."/>
            <person name="Nosenko T."/>
            <person name="Hoerger A.C."/>
            <person name="Stephan W."/>
            <person name="Seidel M.A."/>
            <person name="Kuhn J.M.M."/>
            <person name="Haberer G."/>
            <person name="Tellier A."/>
        </authorList>
    </citation>
    <scope>NUCLEOTIDE SEQUENCE</scope>
    <source>
        <tissue evidence="11">Mature leaves</tissue>
    </source>
</reference>
<keyword evidence="8" id="KW-0472">Membrane</keyword>
<dbReference type="PANTHER" id="PTHR23155">
    <property type="entry name" value="DISEASE RESISTANCE PROTEIN RP"/>
    <property type="match status" value="1"/>
</dbReference>
<comment type="caution">
    <text evidence="11">The sequence shown here is derived from an EMBL/GenBank/DDBJ whole genome shotgun (WGS) entry which is preliminary data.</text>
</comment>
<dbReference type="InterPro" id="IPR002182">
    <property type="entry name" value="NB-ARC"/>
</dbReference>
<name>A0A6N2BZC1_SOLCI</name>
<keyword evidence="6" id="KW-0067">ATP-binding</keyword>
<dbReference type="GO" id="GO:0043531">
    <property type="term" value="F:ADP binding"/>
    <property type="evidence" value="ECO:0007669"/>
    <property type="project" value="InterPro"/>
</dbReference>
<dbReference type="AlphaFoldDB" id="A0A6N2BZC1"/>
<evidence type="ECO:0000259" key="9">
    <source>
        <dbReference type="Pfam" id="PF00931"/>
    </source>
</evidence>
<evidence type="ECO:0000256" key="2">
    <source>
        <dbReference type="ARBA" id="ARBA00004496"/>
    </source>
</evidence>
<accession>A0A6N2BZC1</accession>
<keyword evidence="5" id="KW-0611">Plant defense</keyword>
<dbReference type="Gene3D" id="3.40.50.300">
    <property type="entry name" value="P-loop containing nucleotide triphosphate hydrolases"/>
    <property type="match status" value="1"/>
</dbReference>
<protein>
    <submittedName>
        <fullName evidence="11">Uncharacterized protein</fullName>
    </submittedName>
</protein>
<evidence type="ECO:0000256" key="8">
    <source>
        <dbReference type="ARBA" id="ARBA00023136"/>
    </source>
</evidence>
<evidence type="ECO:0000256" key="3">
    <source>
        <dbReference type="ARBA" id="ARBA00022490"/>
    </source>
</evidence>
<keyword evidence="7" id="KW-0175">Coiled coil</keyword>
<dbReference type="InterPro" id="IPR044974">
    <property type="entry name" value="Disease_R_plants"/>
</dbReference>
<proteinExistence type="predicted"/>
<keyword evidence="3" id="KW-0963">Cytoplasm</keyword>
<feature type="domain" description="NB-ARC" evidence="9">
    <location>
        <begin position="5"/>
        <end position="67"/>
    </location>
</feature>
<evidence type="ECO:0000313" key="11">
    <source>
        <dbReference type="EMBL" id="TMW99657.1"/>
    </source>
</evidence>
<dbReference type="Pfam" id="PF23559">
    <property type="entry name" value="WHD_DRP"/>
    <property type="match status" value="1"/>
</dbReference>
<dbReference type="PANTHER" id="PTHR23155:SF1152">
    <property type="entry name" value="AAA+ ATPASE DOMAIN-CONTAINING PROTEIN"/>
    <property type="match status" value="1"/>
</dbReference>
<dbReference type="GO" id="GO:0005737">
    <property type="term" value="C:cytoplasm"/>
    <property type="evidence" value="ECO:0007669"/>
    <property type="project" value="UniProtKB-SubCell"/>
</dbReference>
<evidence type="ECO:0000256" key="6">
    <source>
        <dbReference type="ARBA" id="ARBA00022840"/>
    </source>
</evidence>
<comment type="subcellular location">
    <subcellularLocation>
        <location evidence="2">Cytoplasm</location>
    </subcellularLocation>
    <subcellularLocation>
        <location evidence="1">Membrane</location>
        <topology evidence="1">Peripheral membrane protein</topology>
    </subcellularLocation>
</comment>
<dbReference type="Pfam" id="PF00931">
    <property type="entry name" value="NB-ARC"/>
    <property type="match status" value="1"/>
</dbReference>
<evidence type="ECO:0000256" key="5">
    <source>
        <dbReference type="ARBA" id="ARBA00022821"/>
    </source>
</evidence>
<dbReference type="InterPro" id="IPR058922">
    <property type="entry name" value="WHD_DRP"/>
</dbReference>
<organism evidence="11">
    <name type="scientific">Solanum chilense</name>
    <name type="common">Tomato</name>
    <name type="synonym">Lycopersicon chilense</name>
    <dbReference type="NCBI Taxonomy" id="4083"/>
    <lineage>
        <taxon>Eukaryota</taxon>
        <taxon>Viridiplantae</taxon>
        <taxon>Streptophyta</taxon>
        <taxon>Embryophyta</taxon>
        <taxon>Tracheophyta</taxon>
        <taxon>Spermatophyta</taxon>
        <taxon>Magnoliopsida</taxon>
        <taxon>eudicotyledons</taxon>
        <taxon>Gunneridae</taxon>
        <taxon>Pentapetalae</taxon>
        <taxon>asterids</taxon>
        <taxon>lamiids</taxon>
        <taxon>Solanales</taxon>
        <taxon>Solanaceae</taxon>
        <taxon>Solanoideae</taxon>
        <taxon>Solaneae</taxon>
        <taxon>Solanum</taxon>
        <taxon>Solanum subgen. Lycopersicon</taxon>
    </lineage>
</organism>
<evidence type="ECO:0000256" key="1">
    <source>
        <dbReference type="ARBA" id="ARBA00004170"/>
    </source>
</evidence>
<evidence type="ECO:0000256" key="4">
    <source>
        <dbReference type="ARBA" id="ARBA00022741"/>
    </source>
</evidence>
<dbReference type="EMBL" id="RXGB01001254">
    <property type="protein sequence ID" value="TMW99657.1"/>
    <property type="molecule type" value="Genomic_DNA"/>
</dbReference>
<sequence length="144" mass="16858">VTEGDLEIYLRALLKERKYPVVVDDVWKTEAWESLKREFTVRKNDNRFIIATRKEDVAERVDDREMESLAKDMVENCRDLPLAIVVLSELLSHKKDQVVNADNVIRLWMAEGFIPRGEERMDDVAEGFLNESIRRSLFQVANTF</sequence>
<dbReference type="GO" id="GO:0005524">
    <property type="term" value="F:ATP binding"/>
    <property type="evidence" value="ECO:0007669"/>
    <property type="project" value="UniProtKB-KW"/>
</dbReference>
<feature type="domain" description="Disease resistance protein winged helix" evidence="10">
    <location>
        <begin position="95"/>
        <end position="139"/>
    </location>
</feature>
<evidence type="ECO:0000256" key="7">
    <source>
        <dbReference type="ARBA" id="ARBA00023054"/>
    </source>
</evidence>
<feature type="non-terminal residue" evidence="11">
    <location>
        <position position="1"/>
    </location>
</feature>
<keyword evidence="4" id="KW-0547">Nucleotide-binding</keyword>
<evidence type="ECO:0000259" key="10">
    <source>
        <dbReference type="Pfam" id="PF23559"/>
    </source>
</evidence>
<dbReference type="GO" id="GO:0016020">
    <property type="term" value="C:membrane"/>
    <property type="evidence" value="ECO:0007669"/>
    <property type="project" value="UniProtKB-SubCell"/>
</dbReference>
<dbReference type="SUPFAM" id="SSF52540">
    <property type="entry name" value="P-loop containing nucleoside triphosphate hydrolases"/>
    <property type="match status" value="1"/>
</dbReference>
<gene>
    <name evidence="11" type="ORF">EJD97_002208</name>
</gene>
<dbReference type="GO" id="GO:0098542">
    <property type="term" value="P:defense response to other organism"/>
    <property type="evidence" value="ECO:0007669"/>
    <property type="project" value="TreeGrafter"/>
</dbReference>